<comment type="caution">
    <text evidence="5">The sequence shown here is derived from an EMBL/GenBank/DDBJ whole genome shotgun (WGS) entry which is preliminary data.</text>
</comment>
<keyword evidence="4" id="KW-0472">Membrane</keyword>
<dbReference type="GO" id="GO:0030968">
    <property type="term" value="P:endoplasmic reticulum unfolded protein response"/>
    <property type="evidence" value="ECO:0007669"/>
    <property type="project" value="TreeGrafter"/>
</dbReference>
<evidence type="ECO:0000313" key="6">
    <source>
        <dbReference type="Proteomes" id="UP001224775"/>
    </source>
</evidence>
<evidence type="ECO:0000313" key="5">
    <source>
        <dbReference type="EMBL" id="KAK1742784.1"/>
    </source>
</evidence>
<evidence type="ECO:0000256" key="3">
    <source>
        <dbReference type="SAM" id="MobiDB-lite"/>
    </source>
</evidence>
<dbReference type="PANTHER" id="PTHR44227">
    <property type="match status" value="1"/>
</dbReference>
<feature type="region of interest" description="Disordered" evidence="3">
    <location>
        <begin position="335"/>
        <end position="363"/>
    </location>
</feature>
<feature type="transmembrane region" description="Helical" evidence="4">
    <location>
        <begin position="137"/>
        <end position="159"/>
    </location>
</feature>
<organism evidence="5 6">
    <name type="scientific">Skeletonema marinoi</name>
    <dbReference type="NCBI Taxonomy" id="267567"/>
    <lineage>
        <taxon>Eukaryota</taxon>
        <taxon>Sar</taxon>
        <taxon>Stramenopiles</taxon>
        <taxon>Ochrophyta</taxon>
        <taxon>Bacillariophyta</taxon>
        <taxon>Coscinodiscophyceae</taxon>
        <taxon>Thalassiosirophycidae</taxon>
        <taxon>Thalassiosirales</taxon>
        <taxon>Skeletonemataceae</taxon>
        <taxon>Skeletonema</taxon>
        <taxon>Skeletonema marinoi-dohrnii complex</taxon>
    </lineage>
</organism>
<feature type="transmembrane region" description="Helical" evidence="4">
    <location>
        <begin position="21"/>
        <end position="40"/>
    </location>
</feature>
<sequence length="774" mass="87569">MKQSSSSTTTIHPPRRSSSRWLPSTLIYILSIAIYIHPLTLSPTPSNPSSTTTHQKSFQWPLITNPKPQLDEAHIMTPENHDIHPPLSSSRHYQWIEAWHNDYWGRPLNGESSHKSWRPISVWSFRFLKGQTTICQFLFGVWGRVIGTLVQVVLSFVGVKRSDTIINGRMEFMSLVGSIFQRDDELGVVTSELFIHRFVNVLIHVVLVQLVGVVAQLLFATATATTDGGDATKNNHQQKQSRLQRYTQYIAQILFALHPTHVEAVANVANRPHLLALLFNITIVDPSIPFVAVGVLGAAGLLSAETGIFQYPAIVLTMTAIQYRREVVLTMDQVEGEGGGEDDSSSLNEDNEESDEQSSSSPSSLSLLLKTFFTLLPRYILLVMTSVSYLLYRYTNGSLTIPDGLIRPAENPFYNKIDNGEWTYQHRIINYSYVLSLHIMKSFGVEIVGFSHEYGFDCIPEIKLPIVHQTSSTSWAMDLRVLLPLLLVVFFVGLVVWSWYGWNGQQQNKDAIKSKKQLTQQCDRIQRMLLLLTFFAWLATLFPIAGFLKVGTFVADRLVVASTFGTCIFAGRLIAVSLTTDDDDNSDDEHRSTLAIQPKTIIKHTILLYLLTNHLAKQTHNRTSEWMDEFSLLTSSLKSCPRSIKSNLEASKLYSGLVPQMLDLDKALSLIKNAHSIDPTYCDVHMQYAHVYFQQEKLIPFEEELVEALLCPFSMGQAMTNWNRYWQVMLSSGDSVPNERYTKYMQRIQGEIDKAEKEDASKAKKDSGRDEILY</sequence>
<feature type="transmembrane region" description="Helical" evidence="4">
    <location>
        <begin position="481"/>
        <end position="500"/>
    </location>
</feature>
<proteinExistence type="predicted"/>
<keyword evidence="6" id="KW-1185">Reference proteome</keyword>
<keyword evidence="4" id="KW-0812">Transmembrane</keyword>
<evidence type="ECO:0000256" key="1">
    <source>
        <dbReference type="ARBA" id="ARBA00022737"/>
    </source>
</evidence>
<keyword evidence="2" id="KW-0802">TPR repeat</keyword>
<dbReference type="GO" id="GO:0000030">
    <property type="term" value="F:mannosyltransferase activity"/>
    <property type="evidence" value="ECO:0007669"/>
    <property type="project" value="TreeGrafter"/>
</dbReference>
<evidence type="ECO:0000256" key="2">
    <source>
        <dbReference type="ARBA" id="ARBA00022803"/>
    </source>
</evidence>
<evidence type="ECO:0000256" key="4">
    <source>
        <dbReference type="SAM" id="Phobius"/>
    </source>
</evidence>
<feature type="region of interest" description="Disordered" evidence="3">
    <location>
        <begin position="755"/>
        <end position="774"/>
    </location>
</feature>
<accession>A0AAD9DE54</accession>
<keyword evidence="4" id="KW-1133">Transmembrane helix</keyword>
<feature type="compositionally biased region" description="Acidic residues" evidence="3">
    <location>
        <begin position="335"/>
        <end position="356"/>
    </location>
</feature>
<dbReference type="GO" id="GO:0005783">
    <property type="term" value="C:endoplasmic reticulum"/>
    <property type="evidence" value="ECO:0007669"/>
    <property type="project" value="TreeGrafter"/>
</dbReference>
<dbReference type="GO" id="GO:0035269">
    <property type="term" value="P:protein O-linked glycosylation via mannose"/>
    <property type="evidence" value="ECO:0007669"/>
    <property type="project" value="TreeGrafter"/>
</dbReference>
<feature type="transmembrane region" description="Helical" evidence="4">
    <location>
        <begin position="528"/>
        <end position="548"/>
    </location>
</feature>
<dbReference type="AlphaFoldDB" id="A0AAD9DE54"/>
<dbReference type="InterPro" id="IPR052346">
    <property type="entry name" value="O-mannosyl-transferase_TMTC"/>
</dbReference>
<dbReference type="EMBL" id="JATAAI010000010">
    <property type="protein sequence ID" value="KAK1742784.1"/>
    <property type="molecule type" value="Genomic_DNA"/>
</dbReference>
<protein>
    <submittedName>
        <fullName evidence="5">Tetratricopeptide repeat-containing protein</fullName>
    </submittedName>
</protein>
<dbReference type="PANTHER" id="PTHR44227:SF3">
    <property type="entry name" value="PROTEIN O-MANNOSYL-TRANSFERASE TMTC4"/>
    <property type="match status" value="1"/>
</dbReference>
<reference evidence="5" key="1">
    <citation type="submission" date="2023-06" db="EMBL/GenBank/DDBJ databases">
        <title>Survivors Of The Sea: Transcriptome response of Skeletonema marinoi to long-term dormancy.</title>
        <authorList>
            <person name="Pinder M.I.M."/>
            <person name="Kourtchenko O."/>
            <person name="Robertson E.K."/>
            <person name="Larsson T."/>
            <person name="Maumus F."/>
            <person name="Osuna-Cruz C.M."/>
            <person name="Vancaester E."/>
            <person name="Stenow R."/>
            <person name="Vandepoele K."/>
            <person name="Ploug H."/>
            <person name="Bruchert V."/>
            <person name="Godhe A."/>
            <person name="Topel M."/>
        </authorList>
    </citation>
    <scope>NUCLEOTIDE SEQUENCE</scope>
    <source>
        <strain evidence="5">R05AC</strain>
    </source>
</reference>
<dbReference type="Proteomes" id="UP001224775">
    <property type="component" value="Unassembled WGS sequence"/>
</dbReference>
<gene>
    <name evidence="5" type="ORF">QTG54_006381</name>
</gene>
<keyword evidence="1" id="KW-0677">Repeat</keyword>
<name>A0AAD9DE54_9STRA</name>